<sequence length="346" mass="39618">MNGQLAVPLQLIEFCREEKVEVLLLQEPPLDSGRLHGFDFEGARVVMANGRDKAKAAIVILSDDIEVMAIRELTDRFFAVASIRKKGGKEITFISAYFKYSIPVMFFTDRLGHILGRIGEDAVIGADVNTHAEPWHSRRGNHNGWARGTKVVELIEDQDLKVHNMGGKPDTYDRQGIGSSSIDVTLSKGERLEEAIRGWDVMVGVTDSDHRIIRYRVGMSMGNPGEWDVKVRYNVRKANWDKFGEKLNQEVWDKRENLEGDLEIAAGTLVEVIQAAMKCSMPRSGRIGRKKPPWWDKDLEASKKRLLAYRSHDWKGEDRQEYRRIRNSHTYLVRGAKTRSWSLRRR</sequence>
<dbReference type="Proteomes" id="UP000694846">
    <property type="component" value="Unplaced"/>
</dbReference>
<proteinExistence type="predicted"/>
<dbReference type="InterPro" id="IPR005135">
    <property type="entry name" value="Endo/exonuclease/phosphatase"/>
</dbReference>
<gene>
    <name evidence="3" type="primary">LOC112681302</name>
</gene>
<dbReference type="SUPFAM" id="SSF56219">
    <property type="entry name" value="DNase I-like"/>
    <property type="match status" value="1"/>
</dbReference>
<dbReference type="RefSeq" id="XP_025407352.1">
    <property type="nucleotide sequence ID" value="XM_025551567.1"/>
</dbReference>
<dbReference type="Pfam" id="PF14529">
    <property type="entry name" value="Exo_endo_phos_2"/>
    <property type="match status" value="1"/>
</dbReference>
<keyword evidence="2" id="KW-1185">Reference proteome</keyword>
<organism evidence="2 3">
    <name type="scientific">Sipha flava</name>
    <name type="common">yellow sugarcane aphid</name>
    <dbReference type="NCBI Taxonomy" id="143950"/>
    <lineage>
        <taxon>Eukaryota</taxon>
        <taxon>Metazoa</taxon>
        <taxon>Ecdysozoa</taxon>
        <taxon>Arthropoda</taxon>
        <taxon>Hexapoda</taxon>
        <taxon>Insecta</taxon>
        <taxon>Pterygota</taxon>
        <taxon>Neoptera</taxon>
        <taxon>Paraneoptera</taxon>
        <taxon>Hemiptera</taxon>
        <taxon>Sternorrhyncha</taxon>
        <taxon>Aphidomorpha</taxon>
        <taxon>Aphidoidea</taxon>
        <taxon>Aphididae</taxon>
        <taxon>Sipha</taxon>
    </lineage>
</organism>
<reference evidence="3" key="1">
    <citation type="submission" date="2025-08" db="UniProtKB">
        <authorList>
            <consortium name="RefSeq"/>
        </authorList>
    </citation>
    <scope>IDENTIFICATION</scope>
    <source>
        <tissue evidence="3">Whole body</tissue>
    </source>
</reference>
<dbReference type="Gene3D" id="3.60.10.10">
    <property type="entry name" value="Endonuclease/exonuclease/phosphatase"/>
    <property type="match status" value="1"/>
</dbReference>
<dbReference type="GeneID" id="112681302"/>
<evidence type="ECO:0000313" key="2">
    <source>
        <dbReference type="Proteomes" id="UP000694846"/>
    </source>
</evidence>
<dbReference type="GO" id="GO:0003824">
    <property type="term" value="F:catalytic activity"/>
    <property type="evidence" value="ECO:0007669"/>
    <property type="project" value="InterPro"/>
</dbReference>
<protein>
    <submittedName>
        <fullName evidence="3">Uncharacterized protein LOC112681302</fullName>
    </submittedName>
</protein>
<evidence type="ECO:0000313" key="3">
    <source>
        <dbReference type="RefSeq" id="XP_025407352.1"/>
    </source>
</evidence>
<dbReference type="OrthoDB" id="6625359at2759"/>
<accession>A0A8B8FAC8</accession>
<evidence type="ECO:0000259" key="1">
    <source>
        <dbReference type="Pfam" id="PF14529"/>
    </source>
</evidence>
<feature type="domain" description="Endonuclease/exonuclease/phosphatase" evidence="1">
    <location>
        <begin position="91"/>
        <end position="213"/>
    </location>
</feature>
<name>A0A8B8FAC8_9HEMI</name>
<dbReference type="AlphaFoldDB" id="A0A8B8FAC8"/>
<dbReference type="InterPro" id="IPR036691">
    <property type="entry name" value="Endo/exonu/phosph_ase_sf"/>
</dbReference>